<name>A0A060D7F4_9EUKA</name>
<sequence>MTQEVIRKMQENEMQKRYYKYLENQKKKGDAFMRNYKYSKLTSDLVWVMKCYNESANGGDKQSQFIIAKHQDPRFSKVNIDDTQVYNAKMEEALRWYHRSRDYVPSGNSLATYYMQKHWKNQGNNEMCCYNKLDNSLKPQPCLRCSELMFAKNL</sequence>
<geneLocation type="nucleomorph" evidence="4"/>
<evidence type="ECO:0000313" key="3">
    <source>
        <dbReference type="EMBL" id="AIB09730.1"/>
    </source>
</evidence>
<evidence type="ECO:0000313" key="2">
    <source>
        <dbReference type="EMBL" id="AIB09683.1"/>
    </source>
</evidence>
<dbReference type="EMBL" id="CP006627">
    <property type="protein sequence ID" value="AIB09514.1"/>
    <property type="molecule type" value="Genomic_DNA"/>
</dbReference>
<dbReference type="Proteomes" id="UP000243670">
    <property type="component" value="Nucleomorph 3"/>
</dbReference>
<dbReference type="EMBL" id="CP006629">
    <property type="protein sequence ID" value="AIB10075.1"/>
    <property type="molecule type" value="Genomic_DNA"/>
</dbReference>
<reference evidence="4 7" key="1">
    <citation type="journal article" date="2014" name="BMC Genomics">
        <title>Nucleomorph and plastid genome sequences of the chlorarachniophyte Lotharella oceanica: convergent reductive evolution and frequent recombination in nucleomorph-bearing algae.</title>
        <authorList>
            <person name="Tanifuji G."/>
            <person name="Onodera N.T."/>
            <person name="Brown M.W."/>
            <person name="Curtis B.A."/>
            <person name="Roger A.J."/>
            <person name="Ka-Shu Wong G."/>
            <person name="Melkonian M."/>
            <person name="Archibald J.M."/>
        </authorList>
    </citation>
    <scope>NUCLEOTIDE SEQUENCE [LARGE SCALE GENOMIC DNA]</scope>
    <source>
        <strain evidence="4 7">CCMP622</strain>
    </source>
</reference>
<dbReference type="EMBL" id="CP006628">
    <property type="protein sequence ID" value="AIB09886.1"/>
    <property type="molecule type" value="Genomic_DNA"/>
</dbReference>
<dbReference type="Proteomes" id="UP000243670">
    <property type="component" value="Nucleomorph 1"/>
</dbReference>
<evidence type="ECO:0000313" key="1">
    <source>
        <dbReference type="EMBL" id="AIB09514.1"/>
    </source>
</evidence>
<evidence type="ECO:0000313" key="4">
    <source>
        <dbReference type="EMBL" id="AIB09886.1"/>
    </source>
</evidence>
<protein>
    <submittedName>
        <fullName evidence="4">Uncharacterized protein</fullName>
    </submittedName>
</protein>
<organism evidence="4 7">
    <name type="scientific">Lotharella oceanica</name>
    <dbReference type="NCBI Taxonomy" id="641309"/>
    <lineage>
        <taxon>Eukaryota</taxon>
        <taxon>Sar</taxon>
        <taxon>Rhizaria</taxon>
        <taxon>Cercozoa</taxon>
        <taxon>Chlorarachniophyceae</taxon>
        <taxon>Lotharella</taxon>
    </lineage>
</organism>
<dbReference type="EMBL" id="CP006629">
    <property type="protein sequence ID" value="AIB09933.1"/>
    <property type="molecule type" value="Genomic_DNA"/>
</dbReference>
<evidence type="ECO:0000313" key="7">
    <source>
        <dbReference type="Proteomes" id="UP000243670"/>
    </source>
</evidence>
<keyword evidence="4" id="KW-0542">Nucleomorph</keyword>
<dbReference type="EMBL" id="CP006628">
    <property type="protein sequence ID" value="AIB09730.1"/>
    <property type="molecule type" value="Genomic_DNA"/>
</dbReference>
<evidence type="ECO:0000313" key="6">
    <source>
        <dbReference type="EMBL" id="AIB10075.1"/>
    </source>
</evidence>
<accession>A0A060D7F4</accession>
<dbReference type="EMBL" id="CP006627">
    <property type="protein sequence ID" value="AIB09683.1"/>
    <property type="molecule type" value="Genomic_DNA"/>
</dbReference>
<dbReference type="Proteomes" id="UP000243670">
    <property type="component" value="Nucleomorph 2"/>
</dbReference>
<evidence type="ECO:0000313" key="5">
    <source>
        <dbReference type="EMBL" id="AIB09933.1"/>
    </source>
</evidence>
<proteinExistence type="predicted"/>
<gene>
    <name evidence="2" type="ORF">M951_chr1204</name>
    <name evidence="1" type="ORF">M951_chr127</name>
    <name evidence="4" type="ORF">M951_chr2194</name>
    <name evidence="3" type="ORF">M951_chr227</name>
    <name evidence="6" type="ORF">M951_chr3178</name>
    <name evidence="5" type="ORF">M951_chr327</name>
</gene>
<dbReference type="AlphaFoldDB" id="A0A060D7F4"/>